<dbReference type="OrthoDB" id="3218228at2"/>
<comment type="caution">
    <text evidence="2">The sequence shown here is derived from an EMBL/GenBank/DDBJ whole genome shotgun (WGS) entry which is preliminary data.</text>
</comment>
<dbReference type="AlphaFoldDB" id="A0A6P2BSA0"/>
<evidence type="ECO:0000313" key="2">
    <source>
        <dbReference type="EMBL" id="TVZ01025.1"/>
    </source>
</evidence>
<feature type="domain" description="DNA primase/polymerase bifunctional N-terminal" evidence="1">
    <location>
        <begin position="89"/>
        <end position="260"/>
    </location>
</feature>
<name>A0A6P2BSA0_9ACTN</name>
<evidence type="ECO:0000259" key="1">
    <source>
        <dbReference type="SMART" id="SM00943"/>
    </source>
</evidence>
<dbReference type="InterPro" id="IPR015330">
    <property type="entry name" value="DNA_primase/pol_bifunc_N"/>
</dbReference>
<dbReference type="Proteomes" id="UP000460272">
    <property type="component" value="Unassembled WGS sequence"/>
</dbReference>
<dbReference type="CDD" id="cd04859">
    <property type="entry name" value="Prim_Pol"/>
    <property type="match status" value="1"/>
</dbReference>
<organism evidence="2 3">
    <name type="scientific">Trebonia kvetii</name>
    <dbReference type="NCBI Taxonomy" id="2480626"/>
    <lineage>
        <taxon>Bacteria</taxon>
        <taxon>Bacillati</taxon>
        <taxon>Actinomycetota</taxon>
        <taxon>Actinomycetes</taxon>
        <taxon>Streptosporangiales</taxon>
        <taxon>Treboniaceae</taxon>
        <taxon>Trebonia</taxon>
    </lineage>
</organism>
<evidence type="ECO:0000313" key="3">
    <source>
        <dbReference type="Proteomes" id="UP000460272"/>
    </source>
</evidence>
<proteinExistence type="predicted"/>
<keyword evidence="3" id="KW-1185">Reference proteome</keyword>
<dbReference type="EMBL" id="RPFW01000007">
    <property type="protein sequence ID" value="TVZ01025.1"/>
    <property type="molecule type" value="Genomic_DNA"/>
</dbReference>
<accession>A0A6P2BSA0</accession>
<reference evidence="2 3" key="1">
    <citation type="submission" date="2018-11" db="EMBL/GenBank/DDBJ databases">
        <title>Trebonia kvetii gen.nov., sp.nov., a novel acidophilic actinobacterium, and proposal of the new actinobacterial family Treboniaceae fam. nov.</title>
        <authorList>
            <person name="Rapoport D."/>
            <person name="Sagova-Mareckova M."/>
            <person name="Sedlacek I."/>
            <person name="Provaznik J."/>
            <person name="Kralova S."/>
            <person name="Pavlinic D."/>
            <person name="Benes V."/>
            <person name="Kopecky J."/>
        </authorList>
    </citation>
    <scope>NUCLEOTIDE SEQUENCE [LARGE SCALE GENOMIC DNA]</scope>
    <source>
        <strain evidence="2 3">15Tr583</strain>
    </source>
</reference>
<dbReference type="SUPFAM" id="SSF56747">
    <property type="entry name" value="Prim-pol domain"/>
    <property type="match status" value="1"/>
</dbReference>
<protein>
    <submittedName>
        <fullName evidence="2">DNA primase</fullName>
    </submittedName>
</protein>
<gene>
    <name evidence="2" type="ORF">EAS64_32435</name>
</gene>
<dbReference type="Pfam" id="PF09250">
    <property type="entry name" value="Prim-Pol"/>
    <property type="match status" value="1"/>
</dbReference>
<dbReference type="SMART" id="SM00943">
    <property type="entry name" value="Prim-Pol"/>
    <property type="match status" value="1"/>
</dbReference>
<sequence length="374" mass="39853">MGRVRALHQRRRRGGPVSSGFPRVRLAARVDSAARGGARPVPRRDVLTFFALFALSGGISRLTITFSRNTLSVSVADVTRADRALLGSALAAAERGWHVFPCVADGKRPALRGNWQEIATTSPAQIRDWWSRAPFNIGISCGPSRLAVIDLDMPRPDMAWEDAGDGTLFPLSGADMLSMLARQHRQRYPAGTYVVDTPSGGCHLYFTAPADRVKNSAGSLGPLIDVRADGGYVIGAGSRIGGRPYAARGEPAPAPLPSWLALLLRDDYAPPVVPMPRFPIEDDRAQGRAYAMAALRAETEQVAAARPGTRNDTLNRAAFSLGQLVAAGLLPPIPVITGLISAAVHAGLSEYEASRTIRSGLAGGARKPRGWQPS</sequence>